<comment type="catalytic activity">
    <reaction evidence="14">
        <text>DNA(n) + a 2'-deoxyribonucleoside 5'-triphosphate = DNA(n+1) + diphosphate</text>
        <dbReference type="Rhea" id="RHEA:22508"/>
        <dbReference type="Rhea" id="RHEA-COMP:17339"/>
        <dbReference type="Rhea" id="RHEA-COMP:17340"/>
        <dbReference type="ChEBI" id="CHEBI:33019"/>
        <dbReference type="ChEBI" id="CHEBI:61560"/>
        <dbReference type="ChEBI" id="CHEBI:173112"/>
        <dbReference type="EC" id="2.7.7.7"/>
    </reaction>
</comment>
<dbReference type="PANTHER" id="PTHR32294:SF4">
    <property type="entry name" value="ERROR-PRONE DNA POLYMERASE"/>
    <property type="match status" value="1"/>
</dbReference>
<dbReference type="Pfam" id="PF07733">
    <property type="entry name" value="DNA_pol3_alpha"/>
    <property type="match status" value="1"/>
</dbReference>
<evidence type="ECO:0000313" key="18">
    <source>
        <dbReference type="Proteomes" id="UP000317638"/>
    </source>
</evidence>
<dbReference type="Pfam" id="PF17657">
    <property type="entry name" value="DNA_pol3_finger"/>
    <property type="match status" value="1"/>
</dbReference>
<keyword evidence="13" id="KW-0234">DNA repair</keyword>
<protein>
    <recommendedName>
        <fullName evidence="6">DNA polymerase III subunit alpha</fullName>
        <ecNumber evidence="4">2.7.7.7</ecNumber>
    </recommendedName>
    <alternativeName>
        <fullName evidence="5">Error-prone DNA polymerase</fullName>
    </alternativeName>
</protein>
<feature type="region of interest" description="Disordered" evidence="15">
    <location>
        <begin position="932"/>
        <end position="952"/>
    </location>
</feature>
<evidence type="ECO:0000256" key="15">
    <source>
        <dbReference type="SAM" id="MobiDB-lite"/>
    </source>
</evidence>
<gene>
    <name evidence="17" type="ORF">FOJ82_07150</name>
</gene>
<evidence type="ECO:0000256" key="1">
    <source>
        <dbReference type="ARBA" id="ARBA00004496"/>
    </source>
</evidence>
<comment type="subcellular location">
    <subcellularLocation>
        <location evidence="1">Cytoplasm</location>
    </subcellularLocation>
</comment>
<dbReference type="SMART" id="SM00481">
    <property type="entry name" value="POLIIIAc"/>
    <property type="match status" value="1"/>
</dbReference>
<feature type="domain" description="Polymerase/histidinol phosphatase N-terminal" evidence="16">
    <location>
        <begin position="5"/>
        <end position="72"/>
    </location>
</feature>
<dbReference type="EMBL" id="VKKG01000002">
    <property type="protein sequence ID" value="TRY18879.1"/>
    <property type="molecule type" value="Genomic_DNA"/>
</dbReference>
<dbReference type="GO" id="GO:0006260">
    <property type="term" value="P:DNA replication"/>
    <property type="evidence" value="ECO:0007669"/>
    <property type="project" value="UniProtKB-KW"/>
</dbReference>
<dbReference type="RefSeq" id="WP_143937771.1">
    <property type="nucleotide sequence ID" value="NZ_VKKG01000002.1"/>
</dbReference>
<keyword evidence="11" id="KW-0227">DNA damage</keyword>
<feature type="compositionally biased region" description="Basic residues" evidence="15">
    <location>
        <begin position="935"/>
        <end position="944"/>
    </location>
</feature>
<evidence type="ECO:0000256" key="2">
    <source>
        <dbReference type="ARBA" id="ARBA00007391"/>
    </source>
</evidence>
<dbReference type="GO" id="GO:0006281">
    <property type="term" value="P:DNA repair"/>
    <property type="evidence" value="ECO:0007669"/>
    <property type="project" value="UniProtKB-KW"/>
</dbReference>
<dbReference type="GO" id="GO:0005737">
    <property type="term" value="C:cytoplasm"/>
    <property type="evidence" value="ECO:0007669"/>
    <property type="project" value="UniProtKB-SubCell"/>
</dbReference>
<dbReference type="NCBIfam" id="TIGR00594">
    <property type="entry name" value="polc"/>
    <property type="match status" value="1"/>
</dbReference>
<proteinExistence type="inferred from homology"/>
<dbReference type="InterPro" id="IPR040982">
    <property type="entry name" value="DNA_pol3_finger"/>
</dbReference>
<sequence length="1247" mass="135489">MTPFTHLRVASGYSFQYGASHPGALVETAAEHGMDTLALTDRNGLYGAVRFAKACLKAGIMPVVGVDLAIGAGGTPVRRPTAARGGQLRDERLPRAVVLARSRSGWGTLCQLITRVHLSGERSDPVATAELVGAQCAGRDVVVMLGADSRLGELVAAGDLDGARDEAARWRELVGDSLVVAATNHQTGGRGPTSAHQAAGMVHLAEELGLRSVLTNMVRMARREQAATADVLDAARRLVPLDLRNVDRRNAEGHLKSTPAMSEAAREVARLAGVDVEALLGRTRELGEECRLHPIDDIGLGEIRLPEFETLGTTPEQAPAVLRARCESGIAERYGTPAREVLDRLDDELAVIGRLGFESYFLTVADVVGLIGDLGIRCAARGSGAGSLVNYALGVSGVDPIRHGLLMERFLSPLRVALPDIDLDVESHRRTEIYERILEVFGGQRVSCVAMLETYRVRHAVRDVGAALSLPPVEVDAMAKAFPHIRARDARAALRDLPELRAAGLGEKRLEVLFELVESLDGLPRHIALHPCGVLLSDSSLGQRTPMEASYGGFPMSQFDKDDVEDLGLLKLDVLGIRMQSAMAHALDEVARTPEAGPVPDIDALAPFDDDATYEMIRNRQTLGCFQIESPGQRELVGKFGPETFADIIIDISLFRPGPVKSDMVTPFLEARQGWREPDYLHPSFIPALEQTGGVVVFHEQIIMLISIATGCSLAQGDEVRRALGDKEGQEQVREWLYPRARERGYEEATIDELWFILVQFASFGFCKAHAAAFALPTYQSAWLKRHHPAHFIAGVLTHDPGMYPKRLLLEEARRMGVEVLGLDVNRSHGTYRAEHLPPDGWGIRLSLADVKGISGTEVERIVAGQPYASLSDFWNRARVDEPVARNLVLAGAFDSCYGIGARAGVQSRTRITRRDLLLALADLQRLRRADKRTATRSRGRRRTQVVADDPGSLARAQSRAAEVAEQFVQGALDFDDGEAECDLVATGLPEMDDDERLKAELEILGLDASHHIMERYLPFLSAIGATSSRTLLERRNRSEVLVAGVKVATQTPPVRSGRRVVFLTLDDSTGPVDATFFENVQGPYAATVFNSWMLLVRGVIRRTGPRGISIRATGAWDLGHVHEAWASAVEGGATPEEAMGAVTEIIEEVPEGYGIVGEWIPDEWGDDEERRVARARTLAGDGQGQDEEPPPDPQDHTRAGGMGRRRVLVHASGFKQSPYADVKPAGTGAAEAPRKLWHSSPGSAGR</sequence>
<evidence type="ECO:0000256" key="10">
    <source>
        <dbReference type="ARBA" id="ARBA00022705"/>
    </source>
</evidence>
<evidence type="ECO:0000313" key="17">
    <source>
        <dbReference type="EMBL" id="TRY18879.1"/>
    </source>
</evidence>
<evidence type="ECO:0000256" key="5">
    <source>
        <dbReference type="ARBA" id="ARBA00017273"/>
    </source>
</evidence>
<evidence type="ECO:0000259" key="16">
    <source>
        <dbReference type="SMART" id="SM00481"/>
    </source>
</evidence>
<keyword evidence="18" id="KW-1185">Reference proteome</keyword>
<evidence type="ECO:0000256" key="9">
    <source>
        <dbReference type="ARBA" id="ARBA00022695"/>
    </source>
</evidence>
<evidence type="ECO:0000256" key="11">
    <source>
        <dbReference type="ARBA" id="ARBA00022763"/>
    </source>
</evidence>
<keyword evidence="9" id="KW-0548">Nucleotidyltransferase</keyword>
<dbReference type="Gene3D" id="3.20.20.140">
    <property type="entry name" value="Metal-dependent hydrolases"/>
    <property type="match status" value="1"/>
</dbReference>
<dbReference type="InterPro" id="IPR004013">
    <property type="entry name" value="PHP_dom"/>
</dbReference>
<evidence type="ECO:0000256" key="4">
    <source>
        <dbReference type="ARBA" id="ARBA00012417"/>
    </source>
</evidence>
<dbReference type="PANTHER" id="PTHR32294">
    <property type="entry name" value="DNA POLYMERASE III SUBUNIT ALPHA"/>
    <property type="match status" value="1"/>
</dbReference>
<dbReference type="SUPFAM" id="SSF89550">
    <property type="entry name" value="PHP domain-like"/>
    <property type="match status" value="1"/>
</dbReference>
<comment type="caution">
    <text evidence="17">The sequence shown here is derived from an EMBL/GenBank/DDBJ whole genome shotgun (WGS) entry which is preliminary data.</text>
</comment>
<feature type="region of interest" description="Disordered" evidence="15">
    <location>
        <begin position="1179"/>
        <end position="1247"/>
    </location>
</feature>
<dbReference type="EC" id="2.7.7.7" evidence="4"/>
<dbReference type="InterPro" id="IPR041931">
    <property type="entry name" value="DNA_pol3_alpha_thumb_dom"/>
</dbReference>
<dbReference type="CDD" id="cd07431">
    <property type="entry name" value="PHP_PolIIIA"/>
    <property type="match status" value="1"/>
</dbReference>
<dbReference type="Proteomes" id="UP000317638">
    <property type="component" value="Unassembled WGS sequence"/>
</dbReference>
<name>A0A553K2E7_9ACTN</name>
<dbReference type="InterPro" id="IPR004365">
    <property type="entry name" value="NA-bd_OB_tRNA"/>
</dbReference>
<dbReference type="AlphaFoldDB" id="A0A553K2E7"/>
<dbReference type="InterPro" id="IPR029460">
    <property type="entry name" value="DNAPol_HHH"/>
</dbReference>
<dbReference type="InterPro" id="IPR003141">
    <property type="entry name" value="Pol/His_phosphatase_N"/>
</dbReference>
<dbReference type="Pfam" id="PF14579">
    <property type="entry name" value="HHH_6"/>
    <property type="match status" value="1"/>
</dbReference>
<organism evidence="17 18">
    <name type="scientific">Tessaracoccus rhinocerotis</name>
    <dbReference type="NCBI Taxonomy" id="1689449"/>
    <lineage>
        <taxon>Bacteria</taxon>
        <taxon>Bacillati</taxon>
        <taxon>Actinomycetota</taxon>
        <taxon>Actinomycetes</taxon>
        <taxon>Propionibacteriales</taxon>
        <taxon>Propionibacteriaceae</taxon>
        <taxon>Tessaracoccus</taxon>
    </lineage>
</organism>
<evidence type="ECO:0000256" key="12">
    <source>
        <dbReference type="ARBA" id="ARBA00022932"/>
    </source>
</evidence>
<comment type="similarity">
    <text evidence="3">Belongs to the DNA polymerase type-C family. DnaE subfamily.</text>
</comment>
<evidence type="ECO:0000256" key="14">
    <source>
        <dbReference type="ARBA" id="ARBA00049244"/>
    </source>
</evidence>
<comment type="similarity">
    <text evidence="2">Belongs to the DNA polymerase type-C family. DnaE2 subfamily.</text>
</comment>
<evidence type="ECO:0000256" key="7">
    <source>
        <dbReference type="ARBA" id="ARBA00022490"/>
    </source>
</evidence>
<keyword evidence="8" id="KW-0808">Transferase</keyword>
<evidence type="ECO:0000256" key="13">
    <source>
        <dbReference type="ARBA" id="ARBA00023204"/>
    </source>
</evidence>
<evidence type="ECO:0000256" key="3">
    <source>
        <dbReference type="ARBA" id="ARBA00009496"/>
    </source>
</evidence>
<evidence type="ECO:0000256" key="8">
    <source>
        <dbReference type="ARBA" id="ARBA00022679"/>
    </source>
</evidence>
<reference evidence="17 18" key="1">
    <citation type="submission" date="2019-07" db="EMBL/GenBank/DDBJ databases">
        <authorList>
            <person name="Zhou L.-Y."/>
        </authorList>
    </citation>
    <scope>NUCLEOTIDE SEQUENCE [LARGE SCALE GENOMIC DNA]</scope>
    <source>
        <strain evidence="17 18">YIM 101269</strain>
    </source>
</reference>
<dbReference type="GO" id="GO:0003676">
    <property type="term" value="F:nucleic acid binding"/>
    <property type="evidence" value="ECO:0007669"/>
    <property type="project" value="InterPro"/>
</dbReference>
<dbReference type="InterPro" id="IPR011708">
    <property type="entry name" value="DNA_pol3_alpha_NTPase_dom"/>
</dbReference>
<dbReference type="Pfam" id="PF02811">
    <property type="entry name" value="PHP"/>
    <property type="match status" value="1"/>
</dbReference>
<dbReference type="Gene3D" id="1.10.150.870">
    <property type="match status" value="1"/>
</dbReference>
<accession>A0A553K2E7</accession>
<keyword evidence="12" id="KW-0239">DNA-directed DNA polymerase</keyword>
<evidence type="ECO:0000256" key="6">
    <source>
        <dbReference type="ARBA" id="ARBA00019114"/>
    </source>
</evidence>
<keyword evidence="7" id="KW-0963">Cytoplasm</keyword>
<dbReference type="Pfam" id="PF01336">
    <property type="entry name" value="tRNA_anti-codon"/>
    <property type="match status" value="1"/>
</dbReference>
<dbReference type="InterPro" id="IPR004805">
    <property type="entry name" value="DnaE2/DnaE/PolC"/>
</dbReference>
<dbReference type="OrthoDB" id="9803237at2"/>
<dbReference type="GO" id="GO:0003887">
    <property type="term" value="F:DNA-directed DNA polymerase activity"/>
    <property type="evidence" value="ECO:0007669"/>
    <property type="project" value="UniProtKB-KW"/>
</dbReference>
<dbReference type="GO" id="GO:0008408">
    <property type="term" value="F:3'-5' exonuclease activity"/>
    <property type="evidence" value="ECO:0007669"/>
    <property type="project" value="InterPro"/>
</dbReference>
<keyword evidence="10" id="KW-0235">DNA replication</keyword>
<dbReference type="InterPro" id="IPR016195">
    <property type="entry name" value="Pol/histidinol_Pase-like"/>
</dbReference>
<dbReference type="CDD" id="cd04485">
    <property type="entry name" value="DnaE_OBF"/>
    <property type="match status" value="1"/>
</dbReference>
<dbReference type="Gene3D" id="1.10.10.1600">
    <property type="entry name" value="Bacterial DNA polymerase III alpha subunit, thumb domain"/>
    <property type="match status" value="1"/>
</dbReference>